<dbReference type="GO" id="GO:0032259">
    <property type="term" value="P:methylation"/>
    <property type="evidence" value="ECO:0007669"/>
    <property type="project" value="UniProtKB-KW"/>
</dbReference>
<dbReference type="Gene3D" id="3.10.180.10">
    <property type="entry name" value="2,3-Dihydroxybiphenyl 1,2-Dioxygenase, domain 1"/>
    <property type="match status" value="1"/>
</dbReference>
<keyword evidence="3" id="KW-1185">Reference proteome</keyword>
<dbReference type="Pfam" id="PF06983">
    <property type="entry name" value="3-dmu-9_3-mt"/>
    <property type="match status" value="1"/>
</dbReference>
<gene>
    <name evidence="2" type="ORF">CA12_10620</name>
</gene>
<proteinExistence type="predicted"/>
<dbReference type="InterPro" id="IPR009725">
    <property type="entry name" value="3_dmu_93_MTrfase"/>
</dbReference>
<reference evidence="2 3" key="1">
    <citation type="submission" date="2019-02" db="EMBL/GenBank/DDBJ databases">
        <title>Deep-cultivation of Planctomycetes and their phenomic and genomic characterization uncovers novel biology.</title>
        <authorList>
            <person name="Wiegand S."/>
            <person name="Jogler M."/>
            <person name="Boedeker C."/>
            <person name="Pinto D."/>
            <person name="Vollmers J."/>
            <person name="Rivas-Marin E."/>
            <person name="Kohn T."/>
            <person name="Peeters S.H."/>
            <person name="Heuer A."/>
            <person name="Rast P."/>
            <person name="Oberbeckmann S."/>
            <person name="Bunk B."/>
            <person name="Jeske O."/>
            <person name="Meyerdierks A."/>
            <person name="Storesund J.E."/>
            <person name="Kallscheuer N."/>
            <person name="Luecker S."/>
            <person name="Lage O.M."/>
            <person name="Pohl T."/>
            <person name="Merkel B.J."/>
            <person name="Hornburger P."/>
            <person name="Mueller R.-W."/>
            <person name="Bruemmer F."/>
            <person name="Labrenz M."/>
            <person name="Spormann A.M."/>
            <person name="Op den Camp H."/>
            <person name="Overmann J."/>
            <person name="Amann R."/>
            <person name="Jetten M.S.M."/>
            <person name="Mascher T."/>
            <person name="Medema M.H."/>
            <person name="Devos D.P."/>
            <person name="Kaster A.-K."/>
            <person name="Ovreas L."/>
            <person name="Rohde M."/>
            <person name="Galperin M.Y."/>
            <person name="Jogler C."/>
        </authorList>
    </citation>
    <scope>NUCLEOTIDE SEQUENCE [LARGE SCALE GENOMIC DNA]</scope>
    <source>
        <strain evidence="2 3">CA12</strain>
    </source>
</reference>
<sequence length="161" mass="17482">MTPPVPCLWFDGDAEEAAAFYTSLLPNSRVGRVLKSPTDTPSGPAGQVLTVEFTLAGAPYVILNGGPGYPHTQAVSFQIHCEDQAEVDRLWAALLENGGSPMACGWITDRWGLCWQIVPKRLMELIADPDPQRAERAMNAMMQMIKIDAAEIERAADGAEP</sequence>
<name>A0A517P6K6_9PLAN</name>
<dbReference type="GO" id="GO:0008168">
    <property type="term" value="F:methyltransferase activity"/>
    <property type="evidence" value="ECO:0007669"/>
    <property type="project" value="UniProtKB-KW"/>
</dbReference>
<dbReference type="CDD" id="cd06588">
    <property type="entry name" value="PhnB_like"/>
    <property type="match status" value="1"/>
</dbReference>
<dbReference type="PANTHER" id="PTHR33990:SF2">
    <property type="entry name" value="PHNB-LIKE DOMAIN-CONTAINING PROTEIN"/>
    <property type="match status" value="1"/>
</dbReference>
<dbReference type="OrthoDB" id="9806473at2"/>
<dbReference type="KEGG" id="acaf:CA12_10620"/>
<dbReference type="EMBL" id="CP036265">
    <property type="protein sequence ID" value="QDT14982.1"/>
    <property type="molecule type" value="Genomic_DNA"/>
</dbReference>
<dbReference type="InterPro" id="IPR029068">
    <property type="entry name" value="Glyas_Bleomycin-R_OHBP_Dase"/>
</dbReference>
<dbReference type="Proteomes" id="UP000318741">
    <property type="component" value="Chromosome"/>
</dbReference>
<evidence type="ECO:0000259" key="1">
    <source>
        <dbReference type="Pfam" id="PF06983"/>
    </source>
</evidence>
<keyword evidence="2" id="KW-0808">Transferase</keyword>
<dbReference type="AlphaFoldDB" id="A0A517P6K6"/>
<organism evidence="2 3">
    <name type="scientific">Alienimonas californiensis</name>
    <dbReference type="NCBI Taxonomy" id="2527989"/>
    <lineage>
        <taxon>Bacteria</taxon>
        <taxon>Pseudomonadati</taxon>
        <taxon>Planctomycetota</taxon>
        <taxon>Planctomycetia</taxon>
        <taxon>Planctomycetales</taxon>
        <taxon>Planctomycetaceae</taxon>
        <taxon>Alienimonas</taxon>
    </lineage>
</organism>
<dbReference type="PANTHER" id="PTHR33990">
    <property type="entry name" value="PROTEIN YJDN-RELATED"/>
    <property type="match status" value="1"/>
</dbReference>
<keyword evidence="2" id="KW-0489">Methyltransferase</keyword>
<evidence type="ECO:0000313" key="3">
    <source>
        <dbReference type="Proteomes" id="UP000318741"/>
    </source>
</evidence>
<evidence type="ECO:0000313" key="2">
    <source>
        <dbReference type="EMBL" id="QDT14982.1"/>
    </source>
</evidence>
<dbReference type="SUPFAM" id="SSF54593">
    <property type="entry name" value="Glyoxalase/Bleomycin resistance protein/Dihydroxybiphenyl dioxygenase"/>
    <property type="match status" value="1"/>
</dbReference>
<dbReference type="RefSeq" id="WP_145357826.1">
    <property type="nucleotide sequence ID" value="NZ_CP036265.1"/>
</dbReference>
<dbReference type="InterPro" id="IPR028973">
    <property type="entry name" value="PhnB-like"/>
</dbReference>
<keyword evidence="2" id="KW-0830">Ubiquinone</keyword>
<dbReference type="PIRSF" id="PIRSF021700">
    <property type="entry name" value="3_dmu_93_MTrfase"/>
    <property type="match status" value="1"/>
</dbReference>
<protein>
    <submittedName>
        <fullName evidence="2">3-demethylubiquinone-9 3-methyltransferase</fullName>
    </submittedName>
</protein>
<feature type="domain" description="PhnB-like" evidence="1">
    <location>
        <begin position="5"/>
        <end position="118"/>
    </location>
</feature>
<accession>A0A517P6K6</accession>